<evidence type="ECO:0000256" key="10">
    <source>
        <dbReference type="ARBA" id="ARBA00023049"/>
    </source>
</evidence>
<dbReference type="GO" id="GO:0004222">
    <property type="term" value="F:metalloendopeptidase activity"/>
    <property type="evidence" value="ECO:0007669"/>
    <property type="project" value="InterPro"/>
</dbReference>
<dbReference type="InterPro" id="IPR011844">
    <property type="entry name" value="PQQ_synth_PqqF"/>
</dbReference>
<accession>A0A7Y7YGM9</accession>
<evidence type="ECO:0000313" key="18">
    <source>
        <dbReference type="EMBL" id="NWC36012.1"/>
    </source>
</evidence>
<keyword evidence="9" id="KW-0884">PQQ biosynthesis</keyword>
<keyword evidence="10" id="KW-0482">Metalloprotease</keyword>
<dbReference type="Pfam" id="PF22456">
    <property type="entry name" value="PqqF-like_C_4"/>
    <property type="match status" value="1"/>
</dbReference>
<evidence type="ECO:0000256" key="6">
    <source>
        <dbReference type="ARBA" id="ARBA00022723"/>
    </source>
</evidence>
<evidence type="ECO:0000256" key="13">
    <source>
        <dbReference type="RuleBase" id="RU004447"/>
    </source>
</evidence>
<feature type="domain" description="Coenzyme PQQ synthesis protein F C-terminal lobe" evidence="16">
    <location>
        <begin position="462"/>
        <end position="595"/>
    </location>
</feature>
<evidence type="ECO:0000259" key="16">
    <source>
        <dbReference type="Pfam" id="PF22455"/>
    </source>
</evidence>
<evidence type="ECO:0000256" key="2">
    <source>
        <dbReference type="ARBA" id="ARBA00004886"/>
    </source>
</evidence>
<evidence type="ECO:0000256" key="9">
    <source>
        <dbReference type="ARBA" id="ARBA00022905"/>
    </source>
</evidence>
<keyword evidence="8" id="KW-0862">Zinc</keyword>
<feature type="domain" description="Peptidase M16 C-terminal" evidence="15">
    <location>
        <begin position="180"/>
        <end position="321"/>
    </location>
</feature>
<proteinExistence type="inferred from homology"/>
<dbReference type="InterPro" id="IPR007863">
    <property type="entry name" value="Peptidase_M16_C"/>
</dbReference>
<dbReference type="PANTHER" id="PTHR43690">
    <property type="entry name" value="NARDILYSIN"/>
    <property type="match status" value="1"/>
</dbReference>
<keyword evidence="6" id="KW-0479">Metal-binding</keyword>
<dbReference type="PROSITE" id="PS00143">
    <property type="entry name" value="INSULINASE"/>
    <property type="match status" value="1"/>
</dbReference>
<feature type="domain" description="Peptidase M16 N-terminal" evidence="14">
    <location>
        <begin position="26"/>
        <end position="139"/>
    </location>
</feature>
<dbReference type="NCBIfam" id="TIGR02110">
    <property type="entry name" value="PQQ_syn_pqqF"/>
    <property type="match status" value="1"/>
</dbReference>
<gene>
    <name evidence="18" type="primary">pqqF</name>
    <name evidence="18" type="ORF">HX876_26945</name>
</gene>
<dbReference type="Pfam" id="PF00675">
    <property type="entry name" value="Peptidase_M16"/>
    <property type="match status" value="1"/>
</dbReference>
<dbReference type="RefSeq" id="WP_177063011.1">
    <property type="nucleotide sequence ID" value="NZ_JACAPS010000053.1"/>
</dbReference>
<evidence type="ECO:0000256" key="11">
    <source>
        <dbReference type="ARBA" id="ARBA00024932"/>
    </source>
</evidence>
<evidence type="ECO:0000256" key="8">
    <source>
        <dbReference type="ARBA" id="ARBA00022833"/>
    </source>
</evidence>
<evidence type="ECO:0000256" key="3">
    <source>
        <dbReference type="ARBA" id="ARBA00007261"/>
    </source>
</evidence>
<comment type="similarity">
    <text evidence="3 13">Belongs to the peptidase M16 family.</text>
</comment>
<sequence length="821" mass="90897">MSAPISPAPEWTTLANGLRVSLRPVPQLKRCAAVLRVAAGSHDAPPAWPGLAHFLEHLFFLGTVRFPAAEGMMAYVQRQGGQVNARTGERTTEFFFELPPRAFAGGLERLCDMLAQPRLALDDQRREREVLEAEFIAWSRDAVAQRQFQLYDRLSADHPLRGLHAGNRSSLRIEEPAFQQALQDFYRSFYQTGQMTLSLVGPQSLDELKTLAQALTADLRPGQAIPQEAPPTLIDASGQTYPQPDPQRLDLLLTYEALPAGSRPALDFLRTWLNDSQPGGLSAELRSRLWIDSLNAAPIYQFAGQALLHIEFKLTPDGVGQTASIQALLGDWLAFFRSHADWPALRREYRLLQVRKARVGSALERARRDSEQSPLELGEAGMAALKDLLRQTSFAPVDNLTASWQLPPANPFLRSTAPAEHPGLIRGQTSAHRGLRTFAQDRLRGRQTAAITYRQVADDSTEAVIYLRWQLDISGGAQLLHARLDHGLQNLRYQAHQAGVELSFTTHGDAWQLKLSGVREPMPAILEQTLRTLASPADNLWHSDAGIPERVPLIPIRELLRQLSEQPAIAKDVPSLQRAQDLQTLWSGATWHGLALGFPPAAQPALNSALGRVPGRATQQQTPPPFAAGEKRWQTVACDTREQALLLFCPSPTPALIDEANWRLLGHLLQTPFYQRLRVELQLGYAVFSAVRQIDGRTGLLLGVQSPDTPLAELLGHVESFLSQLPEMIGALDDSTWNNQRETLAGQFAIDERPLDEAAELLWQAQLADHSSDHLEQLASAIRTLEREQVLRAARQLDQAAGGWWCLANGPGPTSGWQLAR</sequence>
<dbReference type="InterPro" id="IPR011765">
    <property type="entry name" value="Pept_M16_N"/>
</dbReference>
<dbReference type="Proteomes" id="UP000520592">
    <property type="component" value="Unassembled WGS sequence"/>
</dbReference>
<evidence type="ECO:0000256" key="5">
    <source>
        <dbReference type="ARBA" id="ARBA00022670"/>
    </source>
</evidence>
<protein>
    <recommendedName>
        <fullName evidence="4">Coenzyme PQQ synthesis protein F</fullName>
    </recommendedName>
    <alternativeName>
        <fullName evidence="12">Pyrroloquinoline quinone biosynthesis protein F</fullName>
    </alternativeName>
</protein>
<feature type="domain" description="Coenzyme PQQ synthesis protein F-like C-terminal lobe" evidence="17">
    <location>
        <begin position="664"/>
        <end position="763"/>
    </location>
</feature>
<evidence type="ECO:0000256" key="7">
    <source>
        <dbReference type="ARBA" id="ARBA00022801"/>
    </source>
</evidence>
<keyword evidence="5" id="KW-0645">Protease</keyword>
<dbReference type="GO" id="GO:0005737">
    <property type="term" value="C:cytoplasm"/>
    <property type="evidence" value="ECO:0007669"/>
    <property type="project" value="UniProtKB-ARBA"/>
</dbReference>
<dbReference type="Gene3D" id="3.30.830.10">
    <property type="entry name" value="Metalloenzyme, LuxS/M16 peptidase-like"/>
    <property type="match status" value="3"/>
</dbReference>
<name>A0A7Y7YGM9_9PSED</name>
<dbReference type="InterPro" id="IPR054733">
    <property type="entry name" value="PqqF_C_3"/>
</dbReference>
<dbReference type="InterPro" id="IPR011249">
    <property type="entry name" value="Metalloenz_LuxS/M16"/>
</dbReference>
<organism evidence="18 19">
    <name type="scientific">Pseudomonas gingeri</name>
    <dbReference type="NCBI Taxonomy" id="117681"/>
    <lineage>
        <taxon>Bacteria</taxon>
        <taxon>Pseudomonadati</taxon>
        <taxon>Pseudomonadota</taxon>
        <taxon>Gammaproteobacteria</taxon>
        <taxon>Pseudomonadales</taxon>
        <taxon>Pseudomonadaceae</taxon>
        <taxon>Pseudomonas</taxon>
    </lineage>
</organism>
<dbReference type="PANTHER" id="PTHR43690:SF18">
    <property type="entry name" value="INSULIN-DEGRADING ENZYME-RELATED"/>
    <property type="match status" value="1"/>
</dbReference>
<dbReference type="InterPro" id="IPR050626">
    <property type="entry name" value="Peptidase_M16"/>
</dbReference>
<evidence type="ECO:0000259" key="15">
    <source>
        <dbReference type="Pfam" id="PF05193"/>
    </source>
</evidence>
<dbReference type="Pfam" id="PF22455">
    <property type="entry name" value="PqqF_C_3"/>
    <property type="match status" value="1"/>
</dbReference>
<evidence type="ECO:0000259" key="14">
    <source>
        <dbReference type="Pfam" id="PF00675"/>
    </source>
</evidence>
<dbReference type="GO" id="GO:0006508">
    <property type="term" value="P:proteolysis"/>
    <property type="evidence" value="ECO:0007669"/>
    <property type="project" value="UniProtKB-KW"/>
</dbReference>
<dbReference type="AlphaFoldDB" id="A0A7Y7YGM9"/>
<comment type="function">
    <text evidence="11">Required for coenzyme pyrroloquinoline quinone (PQQ) biosynthesis. It is thought that this protein is a protease that cleaves peptides bond in a small peptide (gene pqqA), providing the glutamate and tyrosine residues which are necessary for the synthesis of PQQ.</text>
</comment>
<reference evidence="18 19" key="1">
    <citation type="submission" date="2020-04" db="EMBL/GenBank/DDBJ databases">
        <title>Molecular characterization of pseudomonads from Agaricus bisporus reveal novel blotch 2 pathogens in Western Europe.</title>
        <authorList>
            <person name="Taparia T."/>
            <person name="Krijger M."/>
            <person name="Haynes E."/>
            <person name="Elpinstone J.G."/>
            <person name="Noble R."/>
            <person name="Van Der Wolf J."/>
        </authorList>
    </citation>
    <scope>NUCLEOTIDE SEQUENCE [LARGE SCALE GENOMIC DNA]</scope>
    <source>
        <strain evidence="18 19">IPO3737</strain>
    </source>
</reference>
<evidence type="ECO:0000256" key="4">
    <source>
        <dbReference type="ARBA" id="ARBA00015088"/>
    </source>
</evidence>
<dbReference type="InterPro" id="IPR001431">
    <property type="entry name" value="Pept_M16_Zn_BS"/>
</dbReference>
<dbReference type="GO" id="GO:0018189">
    <property type="term" value="P:pyrroloquinoline quinone biosynthetic process"/>
    <property type="evidence" value="ECO:0007669"/>
    <property type="project" value="UniProtKB-UniPathway"/>
</dbReference>
<comment type="pathway">
    <text evidence="2">Cofactor biosynthesis; pyrroloquinoline quinone biosynthesis.</text>
</comment>
<comment type="cofactor">
    <cofactor evidence="1">
        <name>Zn(2+)</name>
        <dbReference type="ChEBI" id="CHEBI:29105"/>
    </cofactor>
</comment>
<dbReference type="InterPro" id="IPR054734">
    <property type="entry name" value="PqqF-like_C_4"/>
</dbReference>
<dbReference type="EMBL" id="JACAQD010000037">
    <property type="protein sequence ID" value="NWC36012.1"/>
    <property type="molecule type" value="Genomic_DNA"/>
</dbReference>
<keyword evidence="7 18" id="KW-0378">Hydrolase</keyword>
<evidence type="ECO:0000256" key="12">
    <source>
        <dbReference type="ARBA" id="ARBA00030977"/>
    </source>
</evidence>
<dbReference type="SUPFAM" id="SSF63411">
    <property type="entry name" value="LuxS/MPP-like metallohydrolase"/>
    <property type="match status" value="3"/>
</dbReference>
<evidence type="ECO:0000313" key="19">
    <source>
        <dbReference type="Proteomes" id="UP000520592"/>
    </source>
</evidence>
<evidence type="ECO:0000259" key="17">
    <source>
        <dbReference type="Pfam" id="PF22456"/>
    </source>
</evidence>
<dbReference type="Pfam" id="PF05193">
    <property type="entry name" value="Peptidase_M16_C"/>
    <property type="match status" value="1"/>
</dbReference>
<comment type="caution">
    <text evidence="18">The sequence shown here is derived from an EMBL/GenBank/DDBJ whole genome shotgun (WGS) entry which is preliminary data.</text>
</comment>
<dbReference type="UniPathway" id="UPA00539"/>
<dbReference type="GO" id="GO:0008270">
    <property type="term" value="F:zinc ion binding"/>
    <property type="evidence" value="ECO:0007669"/>
    <property type="project" value="InterPro"/>
</dbReference>
<evidence type="ECO:0000256" key="1">
    <source>
        <dbReference type="ARBA" id="ARBA00001947"/>
    </source>
</evidence>